<evidence type="ECO:0000313" key="6">
    <source>
        <dbReference type="EMBL" id="TRM68460.1"/>
    </source>
</evidence>
<comment type="similarity">
    <text evidence="1">Belongs to the CCM1 family.</text>
</comment>
<keyword evidence="2" id="KW-0677">Repeat</keyword>
<dbReference type="OrthoDB" id="1908178at2759"/>
<accession>A0A550CUJ5</accession>
<organism evidence="6 7">
    <name type="scientific">Schizophyllum amplum</name>
    <dbReference type="NCBI Taxonomy" id="97359"/>
    <lineage>
        <taxon>Eukaryota</taxon>
        <taxon>Fungi</taxon>
        <taxon>Dikarya</taxon>
        <taxon>Basidiomycota</taxon>
        <taxon>Agaricomycotina</taxon>
        <taxon>Agaricomycetes</taxon>
        <taxon>Agaricomycetidae</taxon>
        <taxon>Agaricales</taxon>
        <taxon>Schizophyllaceae</taxon>
        <taxon>Schizophyllum</taxon>
    </lineage>
</organism>
<dbReference type="PANTHER" id="PTHR47447:SF17">
    <property type="entry name" value="OS12G0638900 PROTEIN"/>
    <property type="match status" value="1"/>
</dbReference>
<evidence type="ECO:0000256" key="4">
    <source>
        <dbReference type="ARBA" id="ARBA00044511"/>
    </source>
</evidence>
<feature type="region of interest" description="Disordered" evidence="5">
    <location>
        <begin position="84"/>
        <end position="107"/>
    </location>
</feature>
<dbReference type="EMBL" id="VDMD01000002">
    <property type="protein sequence ID" value="TRM68460.1"/>
    <property type="molecule type" value="Genomic_DNA"/>
</dbReference>
<sequence>MLRAPSLGLARRVSSTLRTCPAYSQLPAGLPARPSSSFAPQMTLPSSRRRERENGTARRDASLRISMAELQQAEEQTLWIVSGDERDSGEVASASEDAADNREARRSKRDNYCGYARLRTLHKARRLRQIERYFTTPPTSDKTSPYPAGTWQPKPLKPLNVGPDGLGEVVYEPSDDLVFMRDPLPDFATLSDSERTVMRADLLFFLQYTQSADDAWRAYSLLLDLPAPADGLPRVHHHMVPNPHLHRVARVIAHARPKTRTHFLRLLSVLAYLARQGGRVFPHEWNALIDGATKGWRTTQPGDVRLAFQTFADMAAGRAPGSSALADEEAHLPQPANAPTRPDIYTYTTLLSAAARTRDPATVRYATNLLQSSGLAPNRVTHLALLNYYTYTAQLSGVRATLRQLRLEGFTLGLDGLNAALWAFARNGRMDVVSDVYRVFRYRLNSAYDDADAIAALTAHLRDAESLDIEPDLLPNAATWTMLVQAFAHHGDLTIALRAFSDMLAQVNDEPGAPLYEDAFGKLIPGHYTPSMGVLRALFLGFARHGVPGERRFTRGRRAWTLYDLMPILKIFLALPREAVPSRSTIFWIMTAFRKTSGDEVRVLRRVWETLETRFGAAYMGSQYRLRTLRDWLYHEASEEGQREDGELEDGEQEGGEVD</sequence>
<feature type="region of interest" description="Disordered" evidence="5">
    <location>
        <begin position="28"/>
        <end position="61"/>
    </location>
</feature>
<evidence type="ECO:0000256" key="1">
    <source>
        <dbReference type="ARBA" id="ARBA00006192"/>
    </source>
</evidence>
<proteinExistence type="inferred from homology"/>
<comment type="subunit">
    <text evidence="4">Binds to mitochondrial small subunit 15S rRNA.</text>
</comment>
<dbReference type="Gene3D" id="1.25.40.10">
    <property type="entry name" value="Tetratricopeptide repeat domain"/>
    <property type="match status" value="2"/>
</dbReference>
<comment type="function">
    <text evidence="3">Regulates mitochondrial small subunit maturation by controlling 15S rRNA 5'-end processing. Localizes to the 5' precursor of the 15S rRNA in a position that is subsequently occupied by mS47 in the mature yeast mtSSU. Uses structure and sequence-specific RNA recognition, binding to a single-stranded region of the precursor and specifically recognizing bases -6 to -1. The exchange of Ccm1 for mS47 is coupled to the irreversible removal of precursor rRNA that is accompanied by conformational changes of the mitoribosomal proteins uS5m and mS26. These conformational changes signal completion of 5'-end rRNA processing through protection of the mature 5'-end of the 15S rRNA and stabilization of mS47. The removal of the 5' precursor together with the dissociation of Ccm1 may be catalyzed by the 5'-3' exoribonuclease Pet127. Involved in the specific removal of group I introns in mitochondrial encoded transcripts.</text>
</comment>
<dbReference type="Pfam" id="PF01535">
    <property type="entry name" value="PPR"/>
    <property type="match status" value="1"/>
</dbReference>
<dbReference type="Proteomes" id="UP000320762">
    <property type="component" value="Unassembled WGS sequence"/>
</dbReference>
<gene>
    <name evidence="6" type="ORF">BD626DRAFT_116439</name>
</gene>
<feature type="region of interest" description="Disordered" evidence="5">
    <location>
        <begin position="638"/>
        <end position="659"/>
    </location>
</feature>
<feature type="compositionally biased region" description="Polar residues" evidence="5">
    <location>
        <begin position="34"/>
        <end position="46"/>
    </location>
</feature>
<dbReference type="InterPro" id="IPR002885">
    <property type="entry name" value="PPR_rpt"/>
</dbReference>
<evidence type="ECO:0000256" key="5">
    <source>
        <dbReference type="SAM" id="MobiDB-lite"/>
    </source>
</evidence>
<dbReference type="PANTHER" id="PTHR47447">
    <property type="entry name" value="OS03G0856100 PROTEIN"/>
    <property type="match status" value="1"/>
</dbReference>
<feature type="compositionally biased region" description="Acidic residues" evidence="5">
    <location>
        <begin position="646"/>
        <end position="659"/>
    </location>
</feature>
<evidence type="ECO:0000313" key="7">
    <source>
        <dbReference type="Proteomes" id="UP000320762"/>
    </source>
</evidence>
<dbReference type="STRING" id="97359.A0A550CUJ5"/>
<feature type="compositionally biased region" description="Basic and acidic residues" evidence="5">
    <location>
        <begin position="48"/>
        <end position="61"/>
    </location>
</feature>
<protein>
    <recommendedName>
        <fullName evidence="8">Pentatricopeptide repeat protein</fullName>
    </recommendedName>
</protein>
<feature type="region of interest" description="Disordered" evidence="5">
    <location>
        <begin position="135"/>
        <end position="156"/>
    </location>
</feature>
<reference evidence="6 7" key="1">
    <citation type="journal article" date="2019" name="New Phytol.">
        <title>Comparative genomics reveals unique wood-decay strategies and fruiting body development in the Schizophyllaceae.</title>
        <authorList>
            <person name="Almasi E."/>
            <person name="Sahu N."/>
            <person name="Krizsan K."/>
            <person name="Balint B."/>
            <person name="Kovacs G.M."/>
            <person name="Kiss B."/>
            <person name="Cseklye J."/>
            <person name="Drula E."/>
            <person name="Henrissat B."/>
            <person name="Nagy I."/>
            <person name="Chovatia M."/>
            <person name="Adam C."/>
            <person name="LaButti K."/>
            <person name="Lipzen A."/>
            <person name="Riley R."/>
            <person name="Grigoriev I.V."/>
            <person name="Nagy L.G."/>
        </authorList>
    </citation>
    <scope>NUCLEOTIDE SEQUENCE [LARGE SCALE GENOMIC DNA]</scope>
    <source>
        <strain evidence="6 7">NL-1724</strain>
    </source>
</reference>
<evidence type="ECO:0008006" key="8">
    <source>
        <dbReference type="Google" id="ProtNLM"/>
    </source>
</evidence>
<evidence type="ECO:0000256" key="2">
    <source>
        <dbReference type="ARBA" id="ARBA00022737"/>
    </source>
</evidence>
<comment type="caution">
    <text evidence="6">The sequence shown here is derived from an EMBL/GenBank/DDBJ whole genome shotgun (WGS) entry which is preliminary data.</text>
</comment>
<name>A0A550CUJ5_9AGAR</name>
<dbReference type="AlphaFoldDB" id="A0A550CUJ5"/>
<evidence type="ECO:0000256" key="3">
    <source>
        <dbReference type="ARBA" id="ARBA00044493"/>
    </source>
</evidence>
<keyword evidence="7" id="KW-1185">Reference proteome</keyword>
<dbReference type="InterPro" id="IPR011990">
    <property type="entry name" value="TPR-like_helical_dom_sf"/>
</dbReference>
<dbReference type="Pfam" id="PF13812">
    <property type="entry name" value="PPR_3"/>
    <property type="match status" value="1"/>
</dbReference>